<dbReference type="AlphaFoldDB" id="A0A2I0L7Q6"/>
<sequence length="161" mass="18018">MEAECTVTSHSKINKFALSPRFLLPPSAPTSLLASRLPTPLDTDRATRTPSLATVLPLCSARHPRQHLNADDLGWLPYLTQPLLTLRPFVAFRLLAIASVRVLFVDCVFYVDPLIWILHPPPLPLAYYWFSSSPFWFPSIVSKLLDEMPDPSFPCSTSLDG</sequence>
<keyword evidence="2" id="KW-1185">Reference proteome</keyword>
<dbReference type="EMBL" id="PGOL01000130">
    <property type="protein sequence ID" value="PKI76146.1"/>
    <property type="molecule type" value="Genomic_DNA"/>
</dbReference>
<accession>A0A2I0L7Q6</accession>
<name>A0A2I0L7Q6_PUNGR</name>
<protein>
    <submittedName>
        <fullName evidence="1">Uncharacterized protein</fullName>
    </submittedName>
</protein>
<gene>
    <name evidence="1" type="ORF">CRG98_003507</name>
</gene>
<reference evidence="1 2" key="1">
    <citation type="submission" date="2017-11" db="EMBL/GenBank/DDBJ databases">
        <title>De-novo sequencing of pomegranate (Punica granatum L.) genome.</title>
        <authorList>
            <person name="Akparov Z."/>
            <person name="Amiraslanov A."/>
            <person name="Hajiyeva S."/>
            <person name="Abbasov M."/>
            <person name="Kaur K."/>
            <person name="Hamwieh A."/>
            <person name="Solovyev V."/>
            <person name="Salamov A."/>
            <person name="Braich B."/>
            <person name="Kosarev P."/>
            <person name="Mahmoud A."/>
            <person name="Hajiyev E."/>
            <person name="Babayeva S."/>
            <person name="Izzatullayeva V."/>
            <person name="Mammadov A."/>
            <person name="Mammadov A."/>
            <person name="Sharifova S."/>
            <person name="Ojaghi J."/>
            <person name="Eynullazada K."/>
            <person name="Bayramov B."/>
            <person name="Abdulazimova A."/>
            <person name="Shahmuradov I."/>
        </authorList>
    </citation>
    <scope>NUCLEOTIDE SEQUENCE [LARGE SCALE GENOMIC DNA]</scope>
    <source>
        <strain evidence="2">cv. AG2017</strain>
        <tissue evidence="1">Leaf</tissue>
    </source>
</reference>
<comment type="caution">
    <text evidence="1">The sequence shown here is derived from an EMBL/GenBank/DDBJ whole genome shotgun (WGS) entry which is preliminary data.</text>
</comment>
<organism evidence="1 2">
    <name type="scientific">Punica granatum</name>
    <name type="common">Pomegranate</name>
    <dbReference type="NCBI Taxonomy" id="22663"/>
    <lineage>
        <taxon>Eukaryota</taxon>
        <taxon>Viridiplantae</taxon>
        <taxon>Streptophyta</taxon>
        <taxon>Embryophyta</taxon>
        <taxon>Tracheophyta</taxon>
        <taxon>Spermatophyta</taxon>
        <taxon>Magnoliopsida</taxon>
        <taxon>eudicotyledons</taxon>
        <taxon>Gunneridae</taxon>
        <taxon>Pentapetalae</taxon>
        <taxon>rosids</taxon>
        <taxon>malvids</taxon>
        <taxon>Myrtales</taxon>
        <taxon>Lythraceae</taxon>
        <taxon>Punica</taxon>
    </lineage>
</organism>
<proteinExistence type="predicted"/>
<evidence type="ECO:0000313" key="1">
    <source>
        <dbReference type="EMBL" id="PKI76146.1"/>
    </source>
</evidence>
<dbReference type="Proteomes" id="UP000233551">
    <property type="component" value="Unassembled WGS sequence"/>
</dbReference>
<evidence type="ECO:0000313" key="2">
    <source>
        <dbReference type="Proteomes" id="UP000233551"/>
    </source>
</evidence>